<comment type="similarity">
    <text evidence="2 4">Belongs to the trehalose phosphatase family.</text>
</comment>
<dbReference type="PANTHER" id="PTHR43768:SF3">
    <property type="entry name" value="TREHALOSE 6-PHOSPHATE PHOSPHATASE"/>
    <property type="match status" value="1"/>
</dbReference>
<organism evidence="5 6">
    <name type="scientific">Cupriavidus respiraculi</name>
    <dbReference type="NCBI Taxonomy" id="195930"/>
    <lineage>
        <taxon>Bacteria</taxon>
        <taxon>Pseudomonadati</taxon>
        <taxon>Pseudomonadota</taxon>
        <taxon>Betaproteobacteria</taxon>
        <taxon>Burkholderiales</taxon>
        <taxon>Burkholderiaceae</taxon>
        <taxon>Cupriavidus</taxon>
    </lineage>
</organism>
<evidence type="ECO:0000313" key="5">
    <source>
        <dbReference type="EMBL" id="CAG9174984.1"/>
    </source>
</evidence>
<dbReference type="InterPro" id="IPR003337">
    <property type="entry name" value="Trehalose_PPase"/>
</dbReference>
<keyword evidence="6" id="KW-1185">Reference proteome</keyword>
<dbReference type="RefSeq" id="WP_224042236.1">
    <property type="nucleotide sequence ID" value="NZ_CAJZAH010000002.1"/>
</dbReference>
<evidence type="ECO:0000313" key="6">
    <source>
        <dbReference type="Proteomes" id="UP000721236"/>
    </source>
</evidence>
<dbReference type="InterPro" id="IPR023214">
    <property type="entry name" value="HAD_sf"/>
</dbReference>
<dbReference type="NCBIfam" id="TIGR01484">
    <property type="entry name" value="HAD-SF-IIB"/>
    <property type="match status" value="1"/>
</dbReference>
<dbReference type="Gene3D" id="3.30.70.1020">
    <property type="entry name" value="Trehalose-6-phosphate phosphatase related protein, domain 2"/>
    <property type="match status" value="1"/>
</dbReference>
<proteinExistence type="inferred from homology"/>
<dbReference type="EMBL" id="CAJZAH010000002">
    <property type="protein sequence ID" value="CAG9174984.1"/>
    <property type="molecule type" value="Genomic_DNA"/>
</dbReference>
<comment type="pathway">
    <text evidence="1 4">Glycan biosynthesis; trehalose biosynthesis.</text>
</comment>
<dbReference type="Gene3D" id="3.40.50.1000">
    <property type="entry name" value="HAD superfamily/HAD-like"/>
    <property type="match status" value="1"/>
</dbReference>
<dbReference type="SUPFAM" id="SSF56784">
    <property type="entry name" value="HAD-like"/>
    <property type="match status" value="1"/>
</dbReference>
<evidence type="ECO:0000256" key="2">
    <source>
        <dbReference type="ARBA" id="ARBA00008770"/>
    </source>
</evidence>
<keyword evidence="3 4" id="KW-0378">Hydrolase</keyword>
<evidence type="ECO:0000256" key="3">
    <source>
        <dbReference type="ARBA" id="ARBA00022801"/>
    </source>
</evidence>
<dbReference type="PANTHER" id="PTHR43768">
    <property type="entry name" value="TREHALOSE 6-PHOSPHATE PHOSPHATASE"/>
    <property type="match status" value="1"/>
</dbReference>
<comment type="function">
    <text evidence="4">Removes the phosphate from trehalose 6-phosphate to produce free trehalose.</text>
</comment>
<dbReference type="InterPro" id="IPR006379">
    <property type="entry name" value="HAD-SF_hydro_IIB"/>
</dbReference>
<sequence length="257" mass="26888">MSSLPLIEPDTALFLDFDGTLADLAPRPELVYVEPELVGTLRALHTALGGALAIVSGRTVAELDNFLSPLVLPAAGVHGAEVRDSAGRRFEMPAPNLGGMLARLEDLALAHPALRIERKPMALAVHYRSAPELEQLVRSQVAEALKDMSGVEMLHGKMVVEVKPAGVTKGSAIENFMREAPFAGRKPVFAGDDVTDEDGFVMVNKLGGLGVLVGQRATAATVSVNNPAALRLWLGHSARALGAPAGQGDAPASTPAL</sequence>
<evidence type="ECO:0000256" key="4">
    <source>
        <dbReference type="RuleBase" id="RU361117"/>
    </source>
</evidence>
<accession>A0ABN7YNC5</accession>
<comment type="catalytic activity">
    <reaction evidence="4">
        <text>alpha,alpha-trehalose 6-phosphate + H2O = alpha,alpha-trehalose + phosphate</text>
        <dbReference type="Rhea" id="RHEA:23420"/>
        <dbReference type="ChEBI" id="CHEBI:15377"/>
        <dbReference type="ChEBI" id="CHEBI:16551"/>
        <dbReference type="ChEBI" id="CHEBI:43474"/>
        <dbReference type="ChEBI" id="CHEBI:58429"/>
        <dbReference type="EC" id="3.1.3.12"/>
    </reaction>
</comment>
<evidence type="ECO:0000256" key="1">
    <source>
        <dbReference type="ARBA" id="ARBA00005199"/>
    </source>
</evidence>
<comment type="cofactor">
    <cofactor evidence="4">
        <name>Mg(2+)</name>
        <dbReference type="ChEBI" id="CHEBI:18420"/>
    </cofactor>
</comment>
<dbReference type="CDD" id="cd01627">
    <property type="entry name" value="HAD_TPP"/>
    <property type="match status" value="1"/>
</dbReference>
<name>A0ABN7YNC5_9BURK</name>
<reference evidence="5 6" key="1">
    <citation type="submission" date="2021-08" db="EMBL/GenBank/DDBJ databases">
        <authorList>
            <person name="Peeters C."/>
        </authorList>
    </citation>
    <scope>NUCLEOTIDE SEQUENCE [LARGE SCALE GENOMIC DNA]</scope>
    <source>
        <strain evidence="5 6">LMG 21510</strain>
    </source>
</reference>
<dbReference type="InterPro" id="IPR044651">
    <property type="entry name" value="OTSB-like"/>
</dbReference>
<gene>
    <name evidence="5" type="primary">otsB</name>
    <name evidence="5" type="ORF">LMG21510_02748</name>
</gene>
<dbReference type="NCBIfam" id="TIGR00685">
    <property type="entry name" value="T6PP"/>
    <property type="match status" value="1"/>
</dbReference>
<dbReference type="Pfam" id="PF02358">
    <property type="entry name" value="Trehalose_PPase"/>
    <property type="match status" value="1"/>
</dbReference>
<dbReference type="InterPro" id="IPR036412">
    <property type="entry name" value="HAD-like_sf"/>
</dbReference>
<dbReference type="GO" id="GO:0004805">
    <property type="term" value="F:trehalose-phosphatase activity"/>
    <property type="evidence" value="ECO:0007669"/>
    <property type="project" value="UniProtKB-EC"/>
</dbReference>
<dbReference type="EC" id="3.1.3.12" evidence="4"/>
<keyword evidence="4" id="KW-0460">Magnesium</keyword>
<comment type="caution">
    <text evidence="5">The sequence shown here is derived from an EMBL/GenBank/DDBJ whole genome shotgun (WGS) entry which is preliminary data.</text>
</comment>
<keyword evidence="4" id="KW-0479">Metal-binding</keyword>
<protein>
    <recommendedName>
        <fullName evidence="4">Trehalose 6-phosphate phosphatase</fullName>
        <ecNumber evidence="4">3.1.3.12</ecNumber>
    </recommendedName>
</protein>
<dbReference type="Proteomes" id="UP000721236">
    <property type="component" value="Unassembled WGS sequence"/>
</dbReference>